<dbReference type="InterPro" id="IPR027065">
    <property type="entry name" value="Lon_Prtase"/>
</dbReference>
<keyword evidence="8 9" id="KW-0346">Stress response</keyword>
<dbReference type="SMART" id="SM00382">
    <property type="entry name" value="AAA"/>
    <property type="match status" value="1"/>
</dbReference>
<dbReference type="Pfam" id="PF00004">
    <property type="entry name" value="AAA"/>
    <property type="match status" value="1"/>
</dbReference>
<dbReference type="Gene3D" id="3.30.230.10">
    <property type="match status" value="1"/>
</dbReference>
<keyword evidence="4 9" id="KW-0547">Nucleotide-binding</keyword>
<comment type="caution">
    <text evidence="15">The sequence shown here is derived from an EMBL/GenBank/DDBJ whole genome shotgun (WGS) entry which is preliminary data.</text>
</comment>
<dbReference type="Pfam" id="PF22667">
    <property type="entry name" value="Lon_lid"/>
    <property type="match status" value="1"/>
</dbReference>
<comment type="catalytic activity">
    <reaction evidence="9 10 11">
        <text>Hydrolysis of proteins in presence of ATP.</text>
        <dbReference type="EC" id="3.4.21.53"/>
    </reaction>
</comment>
<dbReference type="NCBIfam" id="TIGR00763">
    <property type="entry name" value="lon"/>
    <property type="match status" value="1"/>
</dbReference>
<dbReference type="InterPro" id="IPR020568">
    <property type="entry name" value="Ribosomal_Su5_D2-typ_SF"/>
</dbReference>
<dbReference type="SMART" id="SM00464">
    <property type="entry name" value="LON"/>
    <property type="match status" value="1"/>
</dbReference>
<dbReference type="Gene3D" id="1.10.8.60">
    <property type="match status" value="1"/>
</dbReference>
<keyword evidence="6 9" id="KW-0720">Serine protease</keyword>
<evidence type="ECO:0000256" key="11">
    <source>
        <dbReference type="PROSITE-ProRule" id="PRU01122"/>
    </source>
</evidence>
<comment type="function">
    <text evidence="9">ATP-dependent serine protease that mediates the selective degradation of mutant and abnormal proteins as well as certain short-lived regulatory proteins. Required for cellular homeostasis and for survival from DNA damage and developmental changes induced by stress. Degrades polypeptides processively to yield small peptide fragments that are 5 to 10 amino acids long. Binds to DNA in a double-stranded, site-specific manner.</text>
</comment>
<dbReference type="Proteomes" id="UP000627781">
    <property type="component" value="Unassembled WGS sequence"/>
</dbReference>
<protein>
    <recommendedName>
        <fullName evidence="9 10">Lon protease</fullName>
        <ecNumber evidence="9 10">3.4.21.53</ecNumber>
    </recommendedName>
    <alternativeName>
        <fullName evidence="9">ATP-dependent protease La</fullName>
    </alternativeName>
</protein>
<evidence type="ECO:0000313" key="15">
    <source>
        <dbReference type="EMBL" id="MBD7911193.1"/>
    </source>
</evidence>
<dbReference type="InterPro" id="IPR008268">
    <property type="entry name" value="Peptidase_S16_AS"/>
</dbReference>
<keyword evidence="3 9" id="KW-0645">Protease</keyword>
<evidence type="ECO:0000313" key="16">
    <source>
        <dbReference type="Proteomes" id="UP000627781"/>
    </source>
</evidence>
<keyword evidence="5 9" id="KW-0378">Hydrolase</keyword>
<feature type="domain" description="Lon proteolytic" evidence="13">
    <location>
        <begin position="590"/>
        <end position="768"/>
    </location>
</feature>
<comment type="induction">
    <text evidence="9">By heat shock.</text>
</comment>
<sequence length="792" mass="89011">MNIEKKYNQGVVIPVSEAVLLPGMTHILRLNRFSEKEIENLSNDETVNVAVPLKQNFNQNNLKEEDFYRIGVSFEINKIQKMGRGYQIEILALDRVEIKSMNFEEALISAEFEFASDIVDITEKNQEEMVSYIKRITREISENFKGSEDFIESVEEQQDLNKIIGLLAPFMPLSNEEKYDLIETQSLKARGLKFMDYLLKQKEHIKLQLEMAQKFTEKANKNYRESVLREQLKTIQNELNEGKEAKKDKDYYKKIEEAQMPDEARETALEELEKLQNQSPNSSEYNVIRNYLELLIQLPWKRNEGKTVDLEGARSILNQQHYGLQKVKDRIIQHLAVMQLKKDKKGSILLLVGPPGVGKTSLGKSIAEALNRKYIRLSLGGVRDEAEIRGHRRTYVGAMPGRIIQSIKKAGVTNPVMVLDEVDKLSSSYNGDPASALLEVLDPEQNDTFTDHYLDLPYDLSDVFFIATANSLDTIPRPLLDRMEVIQISSYTMNEKFHIGKKYLIPEVLEEHGLADTQLVIEDEGLRRIISEYTLEAGVRGLKKQLATLARVAAEKIVANKVDLPFKITAEELDDILGRKISSHDKAQKDNAPGVVTGLAWTAVGGEILFIEATDMPGNGQVILTGQLGDVMKESARISLSLLKSRLPVNAMNFKERDLHIHVPSGSVHKDGPSAGITLFTALASLVTGIKIDSKLAMTGEITLRGAVLPIGGLKEKLIAAQRAGIRKALIPKDNVIDLKDVPEEVKEQITIIPVETVEDVLKETLGITLPKIERVFNPKNFIEGTFSTNEA</sequence>
<dbReference type="Pfam" id="PF02190">
    <property type="entry name" value="LON_substr_bdg"/>
    <property type="match status" value="1"/>
</dbReference>
<keyword evidence="16" id="KW-1185">Reference proteome</keyword>
<dbReference type="InterPro" id="IPR054594">
    <property type="entry name" value="Lon_lid"/>
</dbReference>
<dbReference type="GO" id="GO:0004252">
    <property type="term" value="F:serine-type endopeptidase activity"/>
    <property type="evidence" value="ECO:0007669"/>
    <property type="project" value="UniProtKB-EC"/>
</dbReference>
<feature type="active site" evidence="9 11">
    <location>
        <position position="674"/>
    </location>
</feature>
<evidence type="ECO:0000256" key="8">
    <source>
        <dbReference type="ARBA" id="ARBA00023016"/>
    </source>
</evidence>
<dbReference type="InterPro" id="IPR008269">
    <property type="entry name" value="Lon_proteolytic"/>
</dbReference>
<evidence type="ECO:0000256" key="10">
    <source>
        <dbReference type="PIRNR" id="PIRNR001174"/>
    </source>
</evidence>
<dbReference type="InterPro" id="IPR027417">
    <property type="entry name" value="P-loop_NTPase"/>
</dbReference>
<dbReference type="Gene3D" id="1.20.58.1480">
    <property type="match status" value="1"/>
</dbReference>
<dbReference type="Gene3D" id="1.20.5.5270">
    <property type="match status" value="1"/>
</dbReference>
<evidence type="ECO:0000256" key="12">
    <source>
        <dbReference type="RuleBase" id="RU000591"/>
    </source>
</evidence>
<keyword evidence="2 9" id="KW-0963">Cytoplasm</keyword>
<dbReference type="InterPro" id="IPR015947">
    <property type="entry name" value="PUA-like_sf"/>
</dbReference>
<dbReference type="InterPro" id="IPR003959">
    <property type="entry name" value="ATPase_AAA_core"/>
</dbReference>
<dbReference type="CDD" id="cd19500">
    <property type="entry name" value="RecA-like_Lon"/>
    <property type="match status" value="1"/>
</dbReference>
<comment type="subcellular location">
    <subcellularLocation>
        <location evidence="1 9 10">Cytoplasm</location>
    </subcellularLocation>
</comment>
<evidence type="ECO:0000256" key="4">
    <source>
        <dbReference type="ARBA" id="ARBA00022741"/>
    </source>
</evidence>
<dbReference type="EMBL" id="JACSRA010000009">
    <property type="protein sequence ID" value="MBD7911193.1"/>
    <property type="molecule type" value="Genomic_DNA"/>
</dbReference>
<dbReference type="InterPro" id="IPR003593">
    <property type="entry name" value="AAA+_ATPase"/>
</dbReference>
<dbReference type="PROSITE" id="PS51786">
    <property type="entry name" value="LON_PROTEOLYTIC"/>
    <property type="match status" value="1"/>
</dbReference>
<dbReference type="Pfam" id="PF05362">
    <property type="entry name" value="Lon_C"/>
    <property type="match status" value="1"/>
</dbReference>
<feature type="binding site" evidence="9">
    <location>
        <begin position="353"/>
        <end position="360"/>
    </location>
    <ligand>
        <name>ATP</name>
        <dbReference type="ChEBI" id="CHEBI:30616"/>
    </ligand>
</feature>
<dbReference type="InterPro" id="IPR003111">
    <property type="entry name" value="Lon_prtase_N"/>
</dbReference>
<evidence type="ECO:0000256" key="9">
    <source>
        <dbReference type="HAMAP-Rule" id="MF_01973"/>
    </source>
</evidence>
<dbReference type="InterPro" id="IPR027543">
    <property type="entry name" value="Lon_bac"/>
</dbReference>
<dbReference type="InterPro" id="IPR014721">
    <property type="entry name" value="Ribsml_uS5_D2-typ_fold_subgr"/>
</dbReference>
<proteinExistence type="evidence at transcript level"/>
<accession>A0ABR8PSP7</accession>
<comment type="subunit">
    <text evidence="9 10">Homohexamer. Organized in a ring with a central cavity.</text>
</comment>
<dbReference type="SUPFAM" id="SSF88697">
    <property type="entry name" value="PUA domain-like"/>
    <property type="match status" value="1"/>
</dbReference>
<dbReference type="RefSeq" id="WP_191768054.1">
    <property type="nucleotide sequence ID" value="NZ_JACSRA010000009.1"/>
</dbReference>
<dbReference type="PROSITE" id="PS51787">
    <property type="entry name" value="LON_N"/>
    <property type="match status" value="1"/>
</dbReference>
<evidence type="ECO:0000259" key="14">
    <source>
        <dbReference type="PROSITE" id="PS51787"/>
    </source>
</evidence>
<organism evidence="15 16">
    <name type="scientific">Clostridium cibarium</name>
    <dbReference type="NCBI Taxonomy" id="2762247"/>
    <lineage>
        <taxon>Bacteria</taxon>
        <taxon>Bacillati</taxon>
        <taxon>Bacillota</taxon>
        <taxon>Clostridia</taxon>
        <taxon>Eubacteriales</taxon>
        <taxon>Clostridiaceae</taxon>
        <taxon>Clostridium</taxon>
    </lineage>
</organism>
<gene>
    <name evidence="9 15" type="primary">lon</name>
    <name evidence="15" type="ORF">H9661_07475</name>
</gene>
<dbReference type="PRINTS" id="PR00830">
    <property type="entry name" value="ENDOLAPTASE"/>
</dbReference>
<feature type="domain" description="Lon N-terminal" evidence="14">
    <location>
        <begin position="10"/>
        <end position="202"/>
    </location>
</feature>
<reference evidence="15 16" key="1">
    <citation type="submission" date="2020-08" db="EMBL/GenBank/DDBJ databases">
        <title>A Genomic Blueprint of the Chicken Gut Microbiome.</title>
        <authorList>
            <person name="Gilroy R."/>
            <person name="Ravi A."/>
            <person name="Getino M."/>
            <person name="Pursley I."/>
            <person name="Horton D.L."/>
            <person name="Alikhan N.-F."/>
            <person name="Baker D."/>
            <person name="Gharbi K."/>
            <person name="Hall N."/>
            <person name="Watson M."/>
            <person name="Adriaenssens E.M."/>
            <person name="Foster-Nyarko E."/>
            <person name="Jarju S."/>
            <person name="Secka A."/>
            <person name="Antonio M."/>
            <person name="Oren A."/>
            <person name="Chaudhuri R."/>
            <person name="La Ragione R.M."/>
            <person name="Hildebrand F."/>
            <person name="Pallen M.J."/>
        </authorList>
    </citation>
    <scope>NUCLEOTIDE SEQUENCE [LARGE SCALE GENOMIC DNA]</scope>
    <source>
        <strain evidence="15 16">Sa3CVN1</strain>
    </source>
</reference>
<feature type="active site" evidence="9 11">
    <location>
        <position position="717"/>
    </location>
</feature>
<dbReference type="PROSITE" id="PS01046">
    <property type="entry name" value="LON_SER"/>
    <property type="match status" value="1"/>
</dbReference>
<evidence type="ECO:0000256" key="5">
    <source>
        <dbReference type="ARBA" id="ARBA00022801"/>
    </source>
</evidence>
<dbReference type="PIRSF" id="PIRSF001174">
    <property type="entry name" value="Lon_proteas"/>
    <property type="match status" value="1"/>
</dbReference>
<dbReference type="SUPFAM" id="SSF54211">
    <property type="entry name" value="Ribosomal protein S5 domain 2-like"/>
    <property type="match status" value="1"/>
</dbReference>
<evidence type="ECO:0000256" key="1">
    <source>
        <dbReference type="ARBA" id="ARBA00004496"/>
    </source>
</evidence>
<dbReference type="EC" id="3.4.21.53" evidence="9 10"/>
<evidence type="ECO:0000256" key="6">
    <source>
        <dbReference type="ARBA" id="ARBA00022825"/>
    </source>
</evidence>
<dbReference type="PANTHER" id="PTHR10046">
    <property type="entry name" value="ATP DEPENDENT LON PROTEASE FAMILY MEMBER"/>
    <property type="match status" value="1"/>
</dbReference>
<evidence type="ECO:0000256" key="7">
    <source>
        <dbReference type="ARBA" id="ARBA00022840"/>
    </source>
</evidence>
<dbReference type="Gene3D" id="3.40.50.300">
    <property type="entry name" value="P-loop containing nucleotide triphosphate hydrolases"/>
    <property type="match status" value="1"/>
</dbReference>
<dbReference type="SUPFAM" id="SSF52540">
    <property type="entry name" value="P-loop containing nucleoside triphosphate hydrolases"/>
    <property type="match status" value="1"/>
</dbReference>
<evidence type="ECO:0000256" key="3">
    <source>
        <dbReference type="ARBA" id="ARBA00022670"/>
    </source>
</evidence>
<name>A0ABR8PSP7_9CLOT</name>
<comment type="similarity">
    <text evidence="9 10 11 12">Belongs to the peptidase S16 family.</text>
</comment>
<keyword evidence="7 9" id="KW-0067">ATP-binding</keyword>
<dbReference type="InterPro" id="IPR004815">
    <property type="entry name" value="Lon_bac/euk-typ"/>
</dbReference>
<dbReference type="HAMAP" id="MF_01973">
    <property type="entry name" value="lon_bact"/>
    <property type="match status" value="1"/>
</dbReference>
<evidence type="ECO:0000256" key="2">
    <source>
        <dbReference type="ARBA" id="ARBA00022490"/>
    </source>
</evidence>
<evidence type="ECO:0000259" key="13">
    <source>
        <dbReference type="PROSITE" id="PS51786"/>
    </source>
</evidence>